<dbReference type="RefSeq" id="WP_129935886.1">
    <property type="nucleotide sequence ID" value="NZ_CAMIPQ010000001.1"/>
</dbReference>
<dbReference type="InterPro" id="IPR021530">
    <property type="entry name" value="AllH-like"/>
</dbReference>
<comment type="caution">
    <text evidence="1">The sequence shown here is derived from an EMBL/GenBank/DDBJ whole genome shotgun (WGS) entry which is preliminary data.</text>
</comment>
<evidence type="ECO:0000313" key="1">
    <source>
        <dbReference type="EMBL" id="MBI6179212.1"/>
    </source>
</evidence>
<dbReference type="Pfam" id="PF11392">
    <property type="entry name" value="AllH"/>
    <property type="match status" value="1"/>
</dbReference>
<evidence type="ECO:0000313" key="2">
    <source>
        <dbReference type="Proteomes" id="UP000639004"/>
    </source>
</evidence>
<name>A0ABS0TLI4_SERPR</name>
<dbReference type="EMBL" id="JAEHSL010000001">
    <property type="protein sequence ID" value="MBI6179212.1"/>
    <property type="molecule type" value="Genomic_DNA"/>
</dbReference>
<protein>
    <submittedName>
        <fullName evidence="1">DUF2877 domain-containing protein</fullName>
    </submittedName>
</protein>
<reference evidence="1 2" key="1">
    <citation type="submission" date="2020-12" db="EMBL/GenBank/DDBJ databases">
        <title>Enhanced detection system for hospital associated transmission using whole genome sequencing surveillance.</title>
        <authorList>
            <person name="Harrison L.H."/>
            <person name="Van Tyne D."/>
            <person name="Marsh J.W."/>
            <person name="Griffith M.P."/>
            <person name="Snyder D.J."/>
            <person name="Cooper V.S."/>
            <person name="Mustapha M."/>
        </authorList>
    </citation>
    <scope>NUCLEOTIDE SEQUENCE [LARGE SCALE GENOMIC DNA]</scope>
    <source>
        <strain evidence="1 2">SER00238</strain>
    </source>
</reference>
<accession>A0ABS0TLI4</accession>
<dbReference type="Proteomes" id="UP000639004">
    <property type="component" value="Unassembled WGS sequence"/>
</dbReference>
<keyword evidence="2" id="KW-1185">Reference proteome</keyword>
<proteinExistence type="predicted"/>
<gene>
    <name evidence="1" type="ORF">JEQ07_02180</name>
</gene>
<organism evidence="1 2">
    <name type="scientific">Serratia proteamaculans</name>
    <dbReference type="NCBI Taxonomy" id="28151"/>
    <lineage>
        <taxon>Bacteria</taxon>
        <taxon>Pseudomonadati</taxon>
        <taxon>Pseudomonadota</taxon>
        <taxon>Gammaproteobacteria</taxon>
        <taxon>Enterobacterales</taxon>
        <taxon>Yersiniaceae</taxon>
        <taxon>Serratia</taxon>
    </lineage>
</organism>
<sequence>MEITALATSRHVTQDYGSLRCVGRYHKAINFLTEKDQLLTLHRAGCGLSPMGWQIDDTAFDHVLLRLPATGRSSFSGERLLLGGINISRRSARLNLALERQSEIPLWPLSEALSRITAQCGLFGRIDQQVTQPLCPEVGELSRKFSCWLRGDQVDWDSAVGKGPGLTPSNDDTLLGMLLSAHLDGRVAVVGLAPFFQRTAALSGLTTLVSAHYLHYAEQGIFATPLHGLAQGLLTPEALPLAIDEVLRLGHFSGADTLLGVWLGVMAINDLH</sequence>